<accession>A0AAJ0BX88</accession>
<dbReference type="PANTHER" id="PTHR10366">
    <property type="entry name" value="NAD DEPENDENT EPIMERASE/DEHYDRATASE"/>
    <property type="match status" value="1"/>
</dbReference>
<keyword evidence="5" id="KW-1185">Reference proteome</keyword>
<comment type="similarity">
    <text evidence="2">Belongs to the NAD(P)-dependent epimerase/dehydratase family. Dihydroflavonol-4-reductase subfamily.</text>
</comment>
<keyword evidence="1" id="KW-0560">Oxidoreductase</keyword>
<evidence type="ECO:0000256" key="1">
    <source>
        <dbReference type="ARBA" id="ARBA00023002"/>
    </source>
</evidence>
<sequence>MAKVLLTGGNGFIASHVLDILLEHGFQVVVTVRSNEKGRKLLQACENGFKERISYAIVKDIAQEGAFDDVIKSEPDLEFVIHTASPFHFNIQDPVKDFLNPAIKGTSGILKSLKAYSNSVKRVVVTSSSAAILNPSNHADVYDETVWGTTTWEEAIDPRLAYRASKIYAERAAWAFVQNEKPRFDLVVLNPPLVFGPPPRHLRDLTALNTSNHRIRDMVQGKAKDGLPPTGPVFLWVDVRDAAMAHVRAIEVPEAGGERFFIVAGHFSNKRVADIIRECYPELESRLPPVDADAEDMPADVYGYDNTKSRKILGIAYRGLETCIEDSVRSMMGPGLPAGDVAAEDMTLDARGYDKTKSRGILGTTYRDIKTRLEGSVRSTVKVGL</sequence>
<dbReference type="AlphaFoldDB" id="A0AAJ0BX88"/>
<dbReference type="GO" id="GO:0016616">
    <property type="term" value="F:oxidoreductase activity, acting on the CH-OH group of donors, NAD or NADP as acceptor"/>
    <property type="evidence" value="ECO:0007669"/>
    <property type="project" value="TreeGrafter"/>
</dbReference>
<feature type="domain" description="NAD-dependent epimerase/dehydratase" evidence="3">
    <location>
        <begin position="4"/>
        <end position="258"/>
    </location>
</feature>
<dbReference type="InterPro" id="IPR001509">
    <property type="entry name" value="Epimerase_deHydtase"/>
</dbReference>
<dbReference type="Gene3D" id="3.40.50.720">
    <property type="entry name" value="NAD(P)-binding Rossmann-like Domain"/>
    <property type="match status" value="1"/>
</dbReference>
<dbReference type="Pfam" id="PF01370">
    <property type="entry name" value="Epimerase"/>
    <property type="match status" value="1"/>
</dbReference>
<dbReference type="PANTHER" id="PTHR10366:SF564">
    <property type="entry name" value="STEROL-4-ALPHA-CARBOXYLATE 3-DEHYDROGENASE, DECARBOXYLATING"/>
    <property type="match status" value="1"/>
</dbReference>
<evidence type="ECO:0000313" key="5">
    <source>
        <dbReference type="Proteomes" id="UP001244011"/>
    </source>
</evidence>
<dbReference type="GeneID" id="85305184"/>
<dbReference type="RefSeq" id="XP_060282198.1">
    <property type="nucleotide sequence ID" value="XM_060421997.1"/>
</dbReference>
<dbReference type="InterPro" id="IPR036291">
    <property type="entry name" value="NAD(P)-bd_dom_sf"/>
</dbReference>
<reference evidence="4" key="1">
    <citation type="submission" date="2023-06" db="EMBL/GenBank/DDBJ databases">
        <title>Genome-scale phylogeny and comparative genomics of the fungal order Sordariales.</title>
        <authorList>
            <consortium name="Lawrence Berkeley National Laboratory"/>
            <person name="Hensen N."/>
            <person name="Bonometti L."/>
            <person name="Westerberg I."/>
            <person name="Brannstrom I.O."/>
            <person name="Guillou S."/>
            <person name="Cros-Aarteil S."/>
            <person name="Calhoun S."/>
            <person name="Haridas S."/>
            <person name="Kuo A."/>
            <person name="Mondo S."/>
            <person name="Pangilinan J."/>
            <person name="Riley R."/>
            <person name="Labutti K."/>
            <person name="Andreopoulos B."/>
            <person name="Lipzen A."/>
            <person name="Chen C."/>
            <person name="Yanf M."/>
            <person name="Daum C."/>
            <person name="Ng V."/>
            <person name="Clum A."/>
            <person name="Steindorff A."/>
            <person name="Ohm R."/>
            <person name="Martin F."/>
            <person name="Silar P."/>
            <person name="Natvig D."/>
            <person name="Lalanne C."/>
            <person name="Gautier V."/>
            <person name="Ament-Velasquez S.L."/>
            <person name="Kruys A."/>
            <person name="Hutchinson M.I."/>
            <person name="Powell A.J."/>
            <person name="Barry K."/>
            <person name="Miller A.N."/>
            <person name="Grigoriev I.V."/>
            <person name="Debuchy R."/>
            <person name="Gladieux P."/>
            <person name="Thoren M.H."/>
            <person name="Johannesson H."/>
        </authorList>
    </citation>
    <scope>NUCLEOTIDE SEQUENCE</scope>
    <source>
        <strain evidence="4">8032-3</strain>
    </source>
</reference>
<organism evidence="4 5">
    <name type="scientific">Phialemonium atrogriseum</name>
    <dbReference type="NCBI Taxonomy" id="1093897"/>
    <lineage>
        <taxon>Eukaryota</taxon>
        <taxon>Fungi</taxon>
        <taxon>Dikarya</taxon>
        <taxon>Ascomycota</taxon>
        <taxon>Pezizomycotina</taxon>
        <taxon>Sordariomycetes</taxon>
        <taxon>Sordariomycetidae</taxon>
        <taxon>Cephalothecales</taxon>
        <taxon>Cephalothecaceae</taxon>
        <taxon>Phialemonium</taxon>
    </lineage>
</organism>
<gene>
    <name evidence="4" type="ORF">QBC33DRAFT_122433</name>
</gene>
<evidence type="ECO:0000259" key="3">
    <source>
        <dbReference type="Pfam" id="PF01370"/>
    </source>
</evidence>
<dbReference type="Proteomes" id="UP001244011">
    <property type="component" value="Unassembled WGS sequence"/>
</dbReference>
<dbReference type="InterPro" id="IPR050425">
    <property type="entry name" value="NAD(P)_dehydrat-like"/>
</dbReference>
<evidence type="ECO:0000256" key="2">
    <source>
        <dbReference type="ARBA" id="ARBA00023445"/>
    </source>
</evidence>
<protein>
    <submittedName>
        <fullName evidence="4">Ketoreductase</fullName>
    </submittedName>
</protein>
<dbReference type="FunFam" id="3.40.50.720:FF:000191">
    <property type="entry name" value="Methylglyoxal reductase (NADPH-dependent)"/>
    <property type="match status" value="1"/>
</dbReference>
<dbReference type="SUPFAM" id="SSF51735">
    <property type="entry name" value="NAD(P)-binding Rossmann-fold domains"/>
    <property type="match status" value="1"/>
</dbReference>
<comment type="caution">
    <text evidence="4">The sequence shown here is derived from an EMBL/GenBank/DDBJ whole genome shotgun (WGS) entry which is preliminary data.</text>
</comment>
<name>A0AAJ0BX88_9PEZI</name>
<evidence type="ECO:0000313" key="4">
    <source>
        <dbReference type="EMBL" id="KAK1765985.1"/>
    </source>
</evidence>
<proteinExistence type="inferred from homology"/>
<dbReference type="CDD" id="cd05227">
    <property type="entry name" value="AR_SDR_e"/>
    <property type="match status" value="1"/>
</dbReference>
<dbReference type="EMBL" id="MU839013">
    <property type="protein sequence ID" value="KAK1765985.1"/>
    <property type="molecule type" value="Genomic_DNA"/>
</dbReference>